<dbReference type="GO" id="GO:0005789">
    <property type="term" value="C:endoplasmic reticulum membrane"/>
    <property type="evidence" value="ECO:0007669"/>
    <property type="project" value="UniProtKB-SubCell"/>
</dbReference>
<dbReference type="PANTHER" id="PTHR24291">
    <property type="entry name" value="CYTOCHROME P450 FAMILY 4"/>
    <property type="match status" value="1"/>
</dbReference>
<keyword evidence="12" id="KW-0812">Transmembrane</keyword>
<accession>A0A164ZR44</accession>
<gene>
    <name evidence="14" type="ORF">APZ42_017197</name>
</gene>
<dbReference type="InterPro" id="IPR050196">
    <property type="entry name" value="Cytochrome_P450_Monoox"/>
</dbReference>
<evidence type="ECO:0000256" key="2">
    <source>
        <dbReference type="ARBA" id="ARBA00003690"/>
    </source>
</evidence>
<comment type="similarity">
    <text evidence="4">Belongs to the cytochrome P450 family.</text>
</comment>
<keyword evidence="9" id="KW-0503">Monooxygenase</keyword>
<dbReference type="GO" id="GO:0016705">
    <property type="term" value="F:oxidoreductase activity, acting on paired donors, with incorporation or reduction of molecular oxygen"/>
    <property type="evidence" value="ECO:0007669"/>
    <property type="project" value="InterPro"/>
</dbReference>
<dbReference type="InterPro" id="IPR036396">
    <property type="entry name" value="Cyt_P450_sf"/>
</dbReference>
<dbReference type="EMBL" id="LRGB01000687">
    <property type="protein sequence ID" value="KZS16647.1"/>
    <property type="molecule type" value="Genomic_DNA"/>
</dbReference>
<dbReference type="GO" id="GO:0005506">
    <property type="term" value="F:iron ion binding"/>
    <property type="evidence" value="ECO:0007669"/>
    <property type="project" value="InterPro"/>
</dbReference>
<evidence type="ECO:0000256" key="5">
    <source>
        <dbReference type="ARBA" id="ARBA00022617"/>
    </source>
</evidence>
<dbReference type="InterPro" id="IPR002403">
    <property type="entry name" value="Cyt_P450_E_grp-IV"/>
</dbReference>
<dbReference type="InterPro" id="IPR031993">
    <property type="entry name" value="DUF4789"/>
</dbReference>
<feature type="domain" description="DUF4789" evidence="13">
    <location>
        <begin position="596"/>
        <end position="698"/>
    </location>
</feature>
<dbReference type="PANTHER" id="PTHR24291:SF189">
    <property type="entry name" value="CYTOCHROME P450 4C3-RELATED"/>
    <property type="match status" value="1"/>
</dbReference>
<evidence type="ECO:0000259" key="13">
    <source>
        <dbReference type="Pfam" id="PF16033"/>
    </source>
</evidence>
<keyword evidence="12" id="KW-1133">Transmembrane helix</keyword>
<keyword evidence="10 12" id="KW-0472">Membrane</keyword>
<evidence type="ECO:0000256" key="6">
    <source>
        <dbReference type="ARBA" id="ARBA00022723"/>
    </source>
</evidence>
<sequence length="777" mass="89050">MKQLNQMESSLFQNVSFVPLLIALCISWLVSLIVRSLINAYRFSVLIRQLPQGPRPLPIVGNALSFKGKFDYILRLLQVDWPRDYGEIYCVYMGPICCVSISSPELLESILKSQKLLDKGETYKFFSPWLGDGLLLSTGAKWKMRRRLLTPAFHFQILNSFIDVFNNESQILCDLLDKRIGNEDEISELNIYPFIANCTLDIMCETSMGVSVNAQSRTSDYVTALYRIIQILMERFSKPWLAVDVIFHFTQQGREHRHLLTTLHSFTRNVIKQRRHSLEKDPTQFIDDGDIKPKGNRRALLDLLLAFEADDNNAGLSDQDIQEEIDTFMFEEKVWTELRDVFGESDRPCCQQDLTSLIYLERCVKEAMRMYSPVPHIERHVKEDFKIGDYLIPSGCDIILLLYGLHHNPRLYPNPWEYDPERFLPDRIEGHHPYSYIPFSAGPRNCIVSARLGSKHFPLVNEKMKGPTLNLMVGWCLVLVTIGLVYLPAIAHASLQYYDGSPNGEIANKMSYMEGQIRNAVGSGCSNQVGNLGTYMESIWWPNIQYLASRTSPEEQQQVLRNYANLQYMMGTRKCQSDQETFYEGQCYPVGIADSPCPRNQQLYDRPDNMGYCYCQRGLSNYVYMDGECYQENEQGPCENDQWLIVNADRTPSCQQKPRACPADGQHIYWGCGTNTQCQRQTRTNMAMKCSRLGSQQPSCGTGAKLYRSGSTYHCGRPRLTVNDWMEPNIILPSVGQQTCSSGRQGEGVLPNISQTPFRHCPRGYSRDWNGRCRRAM</sequence>
<feature type="binding site" description="axial binding residue" evidence="11">
    <location>
        <position position="446"/>
    </location>
    <ligand>
        <name>heme</name>
        <dbReference type="ChEBI" id="CHEBI:30413"/>
    </ligand>
    <ligandPart>
        <name>Fe</name>
        <dbReference type="ChEBI" id="CHEBI:18248"/>
    </ligandPart>
</feature>
<comment type="cofactor">
    <cofactor evidence="1 11">
        <name>heme</name>
        <dbReference type="ChEBI" id="CHEBI:30413"/>
    </cofactor>
</comment>
<comment type="function">
    <text evidence="2">May be involved in the metabolism of insect hormones and in the breakdown of synthetic insecticides.</text>
</comment>
<feature type="transmembrane region" description="Helical" evidence="12">
    <location>
        <begin position="20"/>
        <end position="38"/>
    </location>
</feature>
<keyword evidence="5 11" id="KW-0349">Heme</keyword>
<dbReference type="Pfam" id="PF16033">
    <property type="entry name" value="DUF4789"/>
    <property type="match status" value="1"/>
</dbReference>
<comment type="subcellular location">
    <subcellularLocation>
        <location evidence="3">Endoplasmic reticulum membrane</location>
    </subcellularLocation>
</comment>
<dbReference type="Pfam" id="PF00067">
    <property type="entry name" value="p450"/>
    <property type="match status" value="1"/>
</dbReference>
<evidence type="ECO:0000256" key="7">
    <source>
        <dbReference type="ARBA" id="ARBA00022824"/>
    </source>
</evidence>
<reference evidence="14 15" key="1">
    <citation type="submission" date="2016-03" db="EMBL/GenBank/DDBJ databases">
        <title>EvidentialGene: Evidence-directed Construction of Genes on Genomes.</title>
        <authorList>
            <person name="Gilbert D.G."/>
            <person name="Choi J.-H."/>
            <person name="Mockaitis K."/>
            <person name="Colbourne J."/>
            <person name="Pfrender M."/>
        </authorList>
    </citation>
    <scope>NUCLEOTIDE SEQUENCE [LARGE SCALE GENOMIC DNA]</scope>
    <source>
        <strain evidence="14 15">Xinb3</strain>
        <tissue evidence="14">Complete organism</tissue>
    </source>
</reference>
<dbReference type="AlphaFoldDB" id="A0A164ZR44"/>
<evidence type="ECO:0000256" key="4">
    <source>
        <dbReference type="ARBA" id="ARBA00010617"/>
    </source>
</evidence>
<evidence type="ECO:0000256" key="12">
    <source>
        <dbReference type="SAM" id="Phobius"/>
    </source>
</evidence>
<dbReference type="InterPro" id="IPR001128">
    <property type="entry name" value="Cyt_P450"/>
</dbReference>
<keyword evidence="9" id="KW-0560">Oxidoreductase</keyword>
<keyword evidence="15" id="KW-1185">Reference proteome</keyword>
<evidence type="ECO:0000256" key="10">
    <source>
        <dbReference type="ARBA" id="ARBA00023136"/>
    </source>
</evidence>
<dbReference type="GO" id="GO:0020037">
    <property type="term" value="F:heme binding"/>
    <property type="evidence" value="ECO:0007669"/>
    <property type="project" value="InterPro"/>
</dbReference>
<dbReference type="OrthoDB" id="6343486at2759"/>
<evidence type="ECO:0000313" key="15">
    <source>
        <dbReference type="Proteomes" id="UP000076858"/>
    </source>
</evidence>
<proteinExistence type="inferred from homology"/>
<evidence type="ECO:0000256" key="3">
    <source>
        <dbReference type="ARBA" id="ARBA00004586"/>
    </source>
</evidence>
<evidence type="ECO:0000256" key="1">
    <source>
        <dbReference type="ARBA" id="ARBA00001971"/>
    </source>
</evidence>
<dbReference type="Gene3D" id="1.10.630.10">
    <property type="entry name" value="Cytochrome P450"/>
    <property type="match status" value="1"/>
</dbReference>
<dbReference type="GO" id="GO:0004497">
    <property type="term" value="F:monooxygenase activity"/>
    <property type="evidence" value="ECO:0007669"/>
    <property type="project" value="UniProtKB-KW"/>
</dbReference>
<evidence type="ECO:0000256" key="9">
    <source>
        <dbReference type="ARBA" id="ARBA00023033"/>
    </source>
</evidence>
<evidence type="ECO:0000256" key="11">
    <source>
        <dbReference type="PIRSR" id="PIRSR602403-1"/>
    </source>
</evidence>
<keyword evidence="7" id="KW-0256">Endoplasmic reticulum</keyword>
<dbReference type="STRING" id="35525.A0A164ZR44"/>
<comment type="caution">
    <text evidence="14">The sequence shown here is derived from an EMBL/GenBank/DDBJ whole genome shotgun (WGS) entry which is preliminary data.</text>
</comment>
<organism evidence="14 15">
    <name type="scientific">Daphnia magna</name>
    <dbReference type="NCBI Taxonomy" id="35525"/>
    <lineage>
        <taxon>Eukaryota</taxon>
        <taxon>Metazoa</taxon>
        <taxon>Ecdysozoa</taxon>
        <taxon>Arthropoda</taxon>
        <taxon>Crustacea</taxon>
        <taxon>Branchiopoda</taxon>
        <taxon>Diplostraca</taxon>
        <taxon>Cladocera</taxon>
        <taxon>Anomopoda</taxon>
        <taxon>Daphniidae</taxon>
        <taxon>Daphnia</taxon>
    </lineage>
</organism>
<dbReference type="Proteomes" id="UP000076858">
    <property type="component" value="Unassembled WGS sequence"/>
</dbReference>
<keyword evidence="8 11" id="KW-0408">Iron</keyword>
<dbReference type="PRINTS" id="PR00465">
    <property type="entry name" value="EP450IV"/>
</dbReference>
<protein>
    <recommendedName>
        <fullName evidence="13">DUF4789 domain-containing protein</fullName>
    </recommendedName>
</protein>
<evidence type="ECO:0000256" key="8">
    <source>
        <dbReference type="ARBA" id="ARBA00023004"/>
    </source>
</evidence>
<dbReference type="SUPFAM" id="SSF48264">
    <property type="entry name" value="Cytochrome P450"/>
    <property type="match status" value="1"/>
</dbReference>
<evidence type="ECO:0000313" key="14">
    <source>
        <dbReference type="EMBL" id="KZS16647.1"/>
    </source>
</evidence>
<feature type="transmembrane region" description="Helical" evidence="12">
    <location>
        <begin position="469"/>
        <end position="489"/>
    </location>
</feature>
<name>A0A164ZR44_9CRUS</name>
<keyword evidence="6 11" id="KW-0479">Metal-binding</keyword>
<dbReference type="CDD" id="cd20628">
    <property type="entry name" value="CYP4"/>
    <property type="match status" value="1"/>
</dbReference>